<protein>
    <submittedName>
        <fullName evidence="1">Uncharacterized protein</fullName>
    </submittedName>
</protein>
<dbReference type="AlphaFoldDB" id="A0AAD4XCG3"/>
<reference evidence="1" key="1">
    <citation type="submission" date="2022-04" db="EMBL/GenBank/DDBJ databases">
        <title>A functionally conserved STORR gene fusion in Papaver species that diverged 16.8 million years ago.</title>
        <authorList>
            <person name="Catania T."/>
        </authorList>
    </citation>
    <scope>NUCLEOTIDE SEQUENCE</scope>
    <source>
        <strain evidence="1">S-188037</strain>
    </source>
</reference>
<keyword evidence="2" id="KW-1185">Reference proteome</keyword>
<evidence type="ECO:0000313" key="1">
    <source>
        <dbReference type="EMBL" id="KAI3898671.1"/>
    </source>
</evidence>
<dbReference type="EMBL" id="JAJJMB010011819">
    <property type="protein sequence ID" value="KAI3898671.1"/>
    <property type="molecule type" value="Genomic_DNA"/>
</dbReference>
<proteinExistence type="predicted"/>
<accession>A0AAD4XCG3</accession>
<organism evidence="1 2">
    <name type="scientific">Papaver atlanticum</name>
    <dbReference type="NCBI Taxonomy" id="357466"/>
    <lineage>
        <taxon>Eukaryota</taxon>
        <taxon>Viridiplantae</taxon>
        <taxon>Streptophyta</taxon>
        <taxon>Embryophyta</taxon>
        <taxon>Tracheophyta</taxon>
        <taxon>Spermatophyta</taxon>
        <taxon>Magnoliopsida</taxon>
        <taxon>Ranunculales</taxon>
        <taxon>Papaveraceae</taxon>
        <taxon>Papaveroideae</taxon>
        <taxon>Papaver</taxon>
    </lineage>
</organism>
<dbReference type="Proteomes" id="UP001202328">
    <property type="component" value="Unassembled WGS sequence"/>
</dbReference>
<sequence length="94" mass="11170">MDHKLYLQLNFRSPLILPLPPVSAKLDLKFRQSLSEKSRFTATLSTEKRLPLNLIWIYYNSLLHSFGILEVELFPSNYQYTGDKFSRMWISFRV</sequence>
<comment type="caution">
    <text evidence="1">The sequence shown here is derived from an EMBL/GenBank/DDBJ whole genome shotgun (WGS) entry which is preliminary data.</text>
</comment>
<gene>
    <name evidence="1" type="ORF">MKW98_000784</name>
</gene>
<name>A0AAD4XCG3_9MAGN</name>
<evidence type="ECO:0000313" key="2">
    <source>
        <dbReference type="Proteomes" id="UP001202328"/>
    </source>
</evidence>